<dbReference type="InterPro" id="IPR015943">
    <property type="entry name" value="WD40/YVTN_repeat-like_dom_sf"/>
</dbReference>
<feature type="region of interest" description="Disordered" evidence="2">
    <location>
        <begin position="798"/>
        <end position="835"/>
    </location>
</feature>
<sequence length="1608" mass="176741">MAKLERVLGCTVISRSSVSVDDNRGIVAYPAGATVILYNPRNNAQAHLIGTTKNSITCLSFSLCGRYIATGETGHEPRIRVWELYDPKGQFAFTQIVDIKHHQLGINCVRFTPNGYLVSVGNQHDRSIVVWEWRTQQKIAENRLTSKVNSIDITEQGGCVTVGIRHVKFWHVAKRPEYSKSVPLQGRSAILADQRNNTFLDVCCAPDNRTFSVTETSLLIEFHDKKLVSTYDLHNEVPRSLVLGIGELFVGFNNGFIRCFDIATMKHKFTFCKPHYLSCDVAEGAKQDALSPGSHPTGCRYPDVRTLTYNKRTGMLTVIYSDRSIYTWQQTNQSILKISSQLFHVGPIYPPNFEWLPQGSFITGGTDQTIRMWNVDHLLRSFDENKATSLPYMNVFSDDLKKVIFLTNKVFGAPLSDTCNGVKSLKVSPDGKHLAAGSRDGNLSIYDLTISTMEMIAFFEAHESDIMCMEYSDPQSTRYLLATGSRDRMVHLFDPLNSYQPLASIDDHTSTVNSILFVQEGDNLQLISSAADRSIVIRKMVGSEPSSVTFSRVTHIKSQFGLNCVVLNTEGMVAACQDRQLRTYSFQGKLTKQIKGAASDDGQLTRVRLDPSGIYAATVCTNRNVYIIDVATGEFAAVLTGQSENITDIAFSADCRRLYVISYSGCIFVWRLSNFLVNKMLAVLRKSQFVKNIGTPGIEKISERSETPDSLLGSGSDAAADEHLEYIRNAKVKDSESEFGSLNSIKIGDEDSDSCMGQKPPTVFINTPLSSVIADDDFELKRVTTEVVRRSMSGVMNEQHSNWDSASAANDFSDDEQTPPSTAATVAGGSSGATNFGQKRLGSNLTAVGGAEDACTISNTLSNLQFASQLGTNISMVHSNGVGNGADSIKEGNANIYGGTVIGGSNALVRKPRKKWDDVTVSPIADTPSYAASLISNSLDVSSTETHDFPLSTQPSSSKDNVLGGFMTMNGTQIQYSPRLSQRNVHKRIPNSISSPGIAELQQRVSSFSLNNTVRNAVESPELHNDTLVKVSPSMFPQSPSSAFSRATVKRCSLTKRLKGIRNNEPQTVWTPPLIGTRRSASNMHYTTVSGRTIPVARRKSDLHITLSRLYQQQQEKNNLSATTIGRALSPLARCRAISDAIRNRRMTIAGGFGSLSSQVQPPAREEDYISSDLHLRSRSQSPSQLALNALGSEKRQRQDSDMSTYSVLTMASTRLTPSSSRTNLRSVALNKQQSSQTLNRLAGLRDRYQSLQSFYRFVFPVFLFILMTGYRLRKSQENLAGTLSDDGFAAVYPNIMSRSKSFGNLRLTAAAPLGGSRSGLSSLHGSNADAAGLYLSRLNSDTTPVGTSGLNIRNRLIARSVGNLYTTPDSNDSFVTNGLLSQAEISVGTKGERNLAKAIENLKKASNPDLSHFEVSETDQVLLGTENEPEHLFPLALSIRNQKGKGAVQKRVERYQPRNRISRDTTSGESDSNSSEVNGSPQLQSGGTLGQQFAPRRYFSTVNGSNRSISCVENMPRQSVLQTRRIFEPQQRHNSSNTQRRVPSYLAQKLASGDIVAPDLGGDEYPRQSTPSSEAVAFHDFAAKTHQSKRKFDYSFYPKILFSSCAP</sequence>
<reference evidence="5" key="1">
    <citation type="submission" date="2022-11" db="UniProtKB">
        <authorList>
            <consortium name="WormBaseParasite"/>
        </authorList>
    </citation>
    <scope>IDENTIFICATION</scope>
</reference>
<evidence type="ECO:0000256" key="1">
    <source>
        <dbReference type="PROSITE-ProRule" id="PRU00221"/>
    </source>
</evidence>
<feature type="compositionally biased region" description="Polar residues" evidence="2">
    <location>
        <begin position="1465"/>
        <end position="1487"/>
    </location>
</feature>
<dbReference type="Proteomes" id="UP000887581">
    <property type="component" value="Unplaced"/>
</dbReference>
<dbReference type="InterPro" id="IPR001680">
    <property type="entry name" value="WD40_rpt"/>
</dbReference>
<keyword evidence="4" id="KW-1185">Reference proteome</keyword>
<keyword evidence="1" id="KW-0853">WD repeat</keyword>
<protein>
    <submittedName>
        <fullName evidence="5">Anaphase-promoting complex subunit 4-like WD40 domain-containing protein</fullName>
    </submittedName>
</protein>
<dbReference type="SUPFAM" id="SSF75011">
    <property type="entry name" value="3-carboxy-cis,cis-mucoante lactonizing enzyme"/>
    <property type="match status" value="1"/>
</dbReference>
<dbReference type="Gene3D" id="2.130.10.10">
    <property type="entry name" value="YVTN repeat-like/Quinoprotein amine dehydrogenase"/>
    <property type="match status" value="3"/>
</dbReference>
<proteinExistence type="predicted"/>
<dbReference type="InterPro" id="IPR056162">
    <property type="entry name" value="WD40_MABP1-WDR62_2nd"/>
</dbReference>
<dbReference type="Pfam" id="PF24782">
    <property type="entry name" value="WD40_MABP1-WDR62_2nd"/>
    <property type="match status" value="1"/>
</dbReference>
<feature type="repeat" description="WD" evidence="1">
    <location>
        <begin position="415"/>
        <end position="448"/>
    </location>
</feature>
<dbReference type="PANTHER" id="PTHR45589">
    <property type="entry name" value="WD REPEAT DOMAIN 62, ISOFORM G"/>
    <property type="match status" value="1"/>
</dbReference>
<organism evidence="4 5">
    <name type="scientific">Setaria digitata</name>
    <dbReference type="NCBI Taxonomy" id="48799"/>
    <lineage>
        <taxon>Eukaryota</taxon>
        <taxon>Metazoa</taxon>
        <taxon>Ecdysozoa</taxon>
        <taxon>Nematoda</taxon>
        <taxon>Chromadorea</taxon>
        <taxon>Rhabditida</taxon>
        <taxon>Spirurina</taxon>
        <taxon>Spiruromorpha</taxon>
        <taxon>Filarioidea</taxon>
        <taxon>Setariidae</taxon>
        <taxon>Setaria</taxon>
    </lineage>
</organism>
<evidence type="ECO:0000259" key="3">
    <source>
        <dbReference type="Pfam" id="PF24782"/>
    </source>
</evidence>
<dbReference type="InterPro" id="IPR052779">
    <property type="entry name" value="WDR62"/>
</dbReference>
<feature type="compositionally biased region" description="Low complexity" evidence="2">
    <location>
        <begin position="821"/>
        <end position="834"/>
    </location>
</feature>
<feature type="repeat" description="WD" evidence="1">
    <location>
        <begin position="361"/>
        <end position="376"/>
    </location>
</feature>
<feature type="domain" description="MABP1/WDR62 second WD40" evidence="3">
    <location>
        <begin position="355"/>
        <end position="672"/>
    </location>
</feature>
<dbReference type="GO" id="GO:0072686">
    <property type="term" value="C:mitotic spindle"/>
    <property type="evidence" value="ECO:0007669"/>
    <property type="project" value="TreeGrafter"/>
</dbReference>
<dbReference type="SUPFAM" id="SSF50998">
    <property type="entry name" value="Quinoprotein alcohol dehydrogenase-like"/>
    <property type="match status" value="1"/>
</dbReference>
<accession>A0A915PYL5</accession>
<evidence type="ECO:0000313" key="5">
    <source>
        <dbReference type="WBParaSite" id="sdigi.contig458.g8459.t1"/>
    </source>
</evidence>
<dbReference type="InterPro" id="IPR011047">
    <property type="entry name" value="Quinoprotein_ADH-like_sf"/>
</dbReference>
<name>A0A915PYL5_9BILA</name>
<feature type="compositionally biased region" description="Low complexity" evidence="2">
    <location>
        <begin position="802"/>
        <end position="811"/>
    </location>
</feature>
<evidence type="ECO:0000313" key="4">
    <source>
        <dbReference type="Proteomes" id="UP000887581"/>
    </source>
</evidence>
<dbReference type="WBParaSite" id="sdigi.contig458.g8459.t1">
    <property type="protein sequence ID" value="sdigi.contig458.g8459.t1"/>
    <property type="gene ID" value="sdigi.contig458.g8459"/>
</dbReference>
<dbReference type="Pfam" id="PF00400">
    <property type="entry name" value="WD40"/>
    <property type="match status" value="2"/>
</dbReference>
<dbReference type="PANTHER" id="PTHR45589:SF1">
    <property type="entry name" value="WD REPEAT DOMAIN 62, ISOFORM G"/>
    <property type="match status" value="1"/>
</dbReference>
<dbReference type="GO" id="GO:0007099">
    <property type="term" value="P:centriole replication"/>
    <property type="evidence" value="ECO:0007669"/>
    <property type="project" value="TreeGrafter"/>
</dbReference>
<evidence type="ECO:0000256" key="2">
    <source>
        <dbReference type="SAM" id="MobiDB-lite"/>
    </source>
</evidence>
<feature type="region of interest" description="Disordered" evidence="2">
    <location>
        <begin position="1445"/>
        <end position="1493"/>
    </location>
</feature>
<dbReference type="PROSITE" id="PS50082">
    <property type="entry name" value="WD_REPEATS_2"/>
    <property type="match status" value="2"/>
</dbReference>
<dbReference type="SMART" id="SM00320">
    <property type="entry name" value="WD40"/>
    <property type="match status" value="11"/>
</dbReference>